<dbReference type="InterPro" id="IPR036291">
    <property type="entry name" value="NAD(P)-bd_dom_sf"/>
</dbReference>
<dbReference type="InterPro" id="IPR051604">
    <property type="entry name" value="Ergot_Alk_Oxidoreductase"/>
</dbReference>
<dbReference type="Gene3D" id="3.40.50.720">
    <property type="entry name" value="NAD(P)-binding Rossmann-like Domain"/>
    <property type="match status" value="1"/>
</dbReference>
<dbReference type="Proteomes" id="UP001221328">
    <property type="component" value="Unassembled WGS sequence"/>
</dbReference>
<dbReference type="InterPro" id="IPR008030">
    <property type="entry name" value="NmrA-like"/>
</dbReference>
<dbReference type="Pfam" id="PF05368">
    <property type="entry name" value="NmrA"/>
    <property type="match status" value="1"/>
</dbReference>
<dbReference type="EMBL" id="JAQOSK010000002">
    <property type="protein sequence ID" value="MDC2954359.1"/>
    <property type="molecule type" value="Genomic_DNA"/>
</dbReference>
<comment type="caution">
    <text evidence="2">The sequence shown here is derived from an EMBL/GenBank/DDBJ whole genome shotgun (WGS) entry which is preliminary data.</text>
</comment>
<dbReference type="PANTHER" id="PTHR43162:SF1">
    <property type="entry name" value="PRESTALK A DIFFERENTIATION PROTEIN A"/>
    <property type="match status" value="1"/>
</dbReference>
<keyword evidence="3" id="KW-1185">Reference proteome</keyword>
<feature type="domain" description="NmrA-like" evidence="1">
    <location>
        <begin position="3"/>
        <end position="264"/>
    </location>
</feature>
<dbReference type="RefSeq" id="WP_272174619.1">
    <property type="nucleotide sequence ID" value="NZ_JAQOSK010000002.1"/>
</dbReference>
<dbReference type="PANTHER" id="PTHR43162">
    <property type="match status" value="1"/>
</dbReference>
<sequence length="291" mass="31504">MHVVTTPTGQIGRQVVEGLLRAGEPVRVIVRDPSGLSAEVRERVEVVRGSHRELDACMEAFAGADTLFWVVPPTPRADSVVGYYEDSTRAACRAIGARGVKRVVTVSTAGHGIETNAGHLSASLAKDRMIEETGVSFRALQATAFMENLLWQTEAIRHQGAFFWPQPADRVLPVVATRDIAAKATELLLNASWDGRGGVPVVSPDALTPDGMARVVSEVLERPVGYRQLSLDAYREAMIGHGASEAWAQGLVDMAVAQNDGAYDEHHRTAVPSPTGFRQWCEEVLRPAFLA</sequence>
<protein>
    <submittedName>
        <fullName evidence="2">NAD(P)H-binding protein</fullName>
    </submittedName>
</protein>
<dbReference type="SUPFAM" id="SSF51735">
    <property type="entry name" value="NAD(P)-binding Rossmann-fold domains"/>
    <property type="match status" value="1"/>
</dbReference>
<proteinExistence type="predicted"/>
<reference evidence="2 3" key="1">
    <citation type="journal article" date="2015" name="Int. J. Syst. Evol. Microbiol.">
        <title>Streptomyces gilvifuscus sp. nov., an actinomycete that produces antibacterial compounds isolated from soil.</title>
        <authorList>
            <person name="Nguyen T.M."/>
            <person name="Kim J."/>
        </authorList>
    </citation>
    <scope>NUCLEOTIDE SEQUENCE [LARGE SCALE GENOMIC DNA]</scope>
    <source>
        <strain evidence="2 3">T113</strain>
    </source>
</reference>
<gene>
    <name evidence="2" type="ORF">PO587_07800</name>
</gene>
<name>A0ABT5FP85_9ACTN</name>
<dbReference type="Gene3D" id="3.90.25.10">
    <property type="entry name" value="UDP-galactose 4-epimerase, domain 1"/>
    <property type="match status" value="1"/>
</dbReference>
<evidence type="ECO:0000259" key="1">
    <source>
        <dbReference type="Pfam" id="PF05368"/>
    </source>
</evidence>
<accession>A0ABT5FP85</accession>
<evidence type="ECO:0000313" key="2">
    <source>
        <dbReference type="EMBL" id="MDC2954359.1"/>
    </source>
</evidence>
<evidence type="ECO:0000313" key="3">
    <source>
        <dbReference type="Proteomes" id="UP001221328"/>
    </source>
</evidence>
<organism evidence="2 3">
    <name type="scientific">Streptomyces gilvifuscus</name>
    <dbReference type="NCBI Taxonomy" id="1550617"/>
    <lineage>
        <taxon>Bacteria</taxon>
        <taxon>Bacillati</taxon>
        <taxon>Actinomycetota</taxon>
        <taxon>Actinomycetes</taxon>
        <taxon>Kitasatosporales</taxon>
        <taxon>Streptomycetaceae</taxon>
        <taxon>Streptomyces</taxon>
    </lineage>
</organism>